<dbReference type="STRING" id="1076872.G8ZMZ6"/>
<accession>G8ZMZ6</accession>
<evidence type="ECO:0000313" key="2">
    <source>
        <dbReference type="EMBL" id="CCE89990.1"/>
    </source>
</evidence>
<feature type="compositionally biased region" description="Polar residues" evidence="1">
    <location>
        <begin position="224"/>
        <end position="239"/>
    </location>
</feature>
<feature type="region of interest" description="Disordered" evidence="1">
    <location>
        <begin position="210"/>
        <end position="241"/>
    </location>
</feature>
<dbReference type="HOGENOM" id="CLU_052222_0_0_1"/>
<dbReference type="GeneID" id="11503027"/>
<dbReference type="AlphaFoldDB" id="G8ZMZ6"/>
<reference evidence="2 3" key="1">
    <citation type="journal article" date="2011" name="Proc. Natl. Acad. Sci. U.S.A.">
        <title>Evolutionary erosion of yeast sex chromosomes by mating-type switching accidents.</title>
        <authorList>
            <person name="Gordon J.L."/>
            <person name="Armisen D."/>
            <person name="Proux-Wera E."/>
            <person name="Oheigeartaigh S.S."/>
            <person name="Byrne K.P."/>
            <person name="Wolfe K.H."/>
        </authorList>
    </citation>
    <scope>NUCLEOTIDE SEQUENCE [LARGE SCALE GENOMIC DNA]</scope>
    <source>
        <strain evidence="3">ATCC 10662 / CBS 1146 / NBRC 0425 / NCYC 2629 / NRRL Y-866</strain>
    </source>
</reference>
<dbReference type="Proteomes" id="UP000005627">
    <property type="component" value="Chromosome 1"/>
</dbReference>
<organism evidence="2 3">
    <name type="scientific">Torulaspora delbrueckii</name>
    <name type="common">Yeast</name>
    <name type="synonym">Candida colliculosa</name>
    <dbReference type="NCBI Taxonomy" id="4950"/>
    <lineage>
        <taxon>Eukaryota</taxon>
        <taxon>Fungi</taxon>
        <taxon>Dikarya</taxon>
        <taxon>Ascomycota</taxon>
        <taxon>Saccharomycotina</taxon>
        <taxon>Saccharomycetes</taxon>
        <taxon>Saccharomycetales</taxon>
        <taxon>Saccharomycetaceae</taxon>
        <taxon>Torulaspora</taxon>
    </lineage>
</organism>
<dbReference type="FunCoup" id="G8ZMZ6">
    <property type="interactions" value="55"/>
</dbReference>
<gene>
    <name evidence="2" type="primary">TDEL0A06580</name>
    <name evidence="2" type="ORF">TDEL_0A06580</name>
</gene>
<evidence type="ECO:0000313" key="3">
    <source>
        <dbReference type="Proteomes" id="UP000005627"/>
    </source>
</evidence>
<dbReference type="RefSeq" id="XP_003679201.1">
    <property type="nucleotide sequence ID" value="XM_003679153.1"/>
</dbReference>
<sequence length="349" mass="39371">MPRKFLGERVESGVDFVRPSSLTLTADDLQHIPLNGFEVDEPVSYGLGSRISRKFGGTIKLRKRLESVPELFLHDFKKKPFKKRPKKPSLRRVEPPKVTLPTLAEEVPKPLLTEDEIDNIFVTNRIVMPITVRPQTGAFTKNDDGSMSSNEQLYDEIISAYGSASQDRHPQLLNSEIDRVLEHISHRQLTKKPIPVLDPTIYDPEVAQSTNVDLRPPSPVMSEKISSPEYTGTSSSDRWSSGDEFSDLGSALISQALDDEHYVTATNSLRFTNSPFIERADTEAVHDIQPVRLHRIELIPKTFTFDDEDKKLSEADEPETLKLTEVQLLQRKIESIEIASCSSSIYSDK</sequence>
<protein>
    <submittedName>
        <fullName evidence="2">Uncharacterized protein</fullName>
    </submittedName>
</protein>
<dbReference type="EMBL" id="HE616742">
    <property type="protein sequence ID" value="CCE89990.1"/>
    <property type="molecule type" value="Genomic_DNA"/>
</dbReference>
<dbReference type="InParanoid" id="G8ZMZ6"/>
<name>G8ZMZ6_TORDE</name>
<proteinExistence type="predicted"/>
<dbReference type="eggNOG" id="ENOG502S2PC">
    <property type="taxonomic scope" value="Eukaryota"/>
</dbReference>
<evidence type="ECO:0000256" key="1">
    <source>
        <dbReference type="SAM" id="MobiDB-lite"/>
    </source>
</evidence>
<dbReference type="KEGG" id="tdl:TDEL_0A06580"/>
<dbReference type="OrthoDB" id="4036231at2759"/>
<keyword evidence="3" id="KW-1185">Reference proteome</keyword>